<evidence type="ECO:0000313" key="1">
    <source>
        <dbReference type="EMBL" id="CAK0887778.1"/>
    </source>
</evidence>
<accession>A0ABN9WRR1</accession>
<name>A0ABN9WRR1_9DINO</name>
<evidence type="ECO:0000313" key="2">
    <source>
        <dbReference type="Proteomes" id="UP001189429"/>
    </source>
</evidence>
<protein>
    <recommendedName>
        <fullName evidence="3">Sfi1 spindle body domain-containing protein</fullName>
    </recommendedName>
</protein>
<sequence>MVAPPSARSLLASFFRCWKYTRILGSSARETLQCASLAWRAEASRRAAVRAVLRRAQSLASSRHARGALLQWRLRSGRERSRRVDAARAPRRAMAQSLARWRAHVQLQRAVARLRLEFAACSRGSRLRRGCRAWRLQAASGRARALLVSALARCVRRRRVLAGLIRWRARVLGHACRSVLRRGGRRGGRLARWAVALWRAACLIAAKERLRRVRLARSCWVDWRAVVERSVFLRTAGARADAWQSRRAVLVWACACVRVRAGEGLKRLACARAAEARSGRAFAAWREAWLWEEHSRHLSREVDAAARGALAAAALAAWARGASRSRLLSQRRAAWEDAAVRRVSERGVRAWRRAAALSLVLRARSLLEARTLQDTVRCAFHTMVGRHFAFSAAVLELADRRPRVRVCLGELLTRGRTDRLEALSGWRAWVCRRTREAAQRFSLQRAARGLRLRAGLLAWGCIRMRLRAAAAAAQRARAAWSRAVRRRVWRGWARAARRAGAANASVRESAQAREERLARTCVSWWARWRWLEAGVRQASSRVEESRARRGAALALRGWAAAAARLAAREAGLLLRQEEVHAAASRRRCSTVFSAWSAGAARARRAAWQRQAKWAFACWRLYAREQELLRKYLEECSAAGFGQGAAPGAPAQGAVGPGDLEALYREMATQRWAGSEPPSD</sequence>
<evidence type="ECO:0008006" key="3">
    <source>
        <dbReference type="Google" id="ProtNLM"/>
    </source>
</evidence>
<reference evidence="1" key="1">
    <citation type="submission" date="2023-10" db="EMBL/GenBank/DDBJ databases">
        <authorList>
            <person name="Chen Y."/>
            <person name="Shah S."/>
            <person name="Dougan E. K."/>
            <person name="Thang M."/>
            <person name="Chan C."/>
        </authorList>
    </citation>
    <scope>NUCLEOTIDE SEQUENCE [LARGE SCALE GENOMIC DNA]</scope>
</reference>
<comment type="caution">
    <text evidence="1">The sequence shown here is derived from an EMBL/GenBank/DDBJ whole genome shotgun (WGS) entry which is preliminary data.</text>
</comment>
<dbReference type="EMBL" id="CAUYUJ010018984">
    <property type="protein sequence ID" value="CAK0887778.1"/>
    <property type="molecule type" value="Genomic_DNA"/>
</dbReference>
<keyword evidence="2" id="KW-1185">Reference proteome</keyword>
<gene>
    <name evidence="1" type="ORF">PCOR1329_LOCUS68744</name>
</gene>
<proteinExistence type="predicted"/>
<dbReference type="Proteomes" id="UP001189429">
    <property type="component" value="Unassembled WGS sequence"/>
</dbReference>
<organism evidence="1 2">
    <name type="scientific">Prorocentrum cordatum</name>
    <dbReference type="NCBI Taxonomy" id="2364126"/>
    <lineage>
        <taxon>Eukaryota</taxon>
        <taxon>Sar</taxon>
        <taxon>Alveolata</taxon>
        <taxon>Dinophyceae</taxon>
        <taxon>Prorocentrales</taxon>
        <taxon>Prorocentraceae</taxon>
        <taxon>Prorocentrum</taxon>
    </lineage>
</organism>